<gene>
    <name evidence="1" type="ORF">DNJ96_04525</name>
</gene>
<reference evidence="1 2" key="1">
    <citation type="submission" date="2018-06" db="EMBL/GenBank/DDBJ databases">
        <title>Three novel Pseudomonas species isolated from symptomatic oak.</title>
        <authorList>
            <person name="Bueno-Gonzalez V."/>
            <person name="Brady C."/>
        </authorList>
    </citation>
    <scope>NUCLEOTIDE SEQUENCE [LARGE SCALE GENOMIC DNA]</scope>
    <source>
        <strain evidence="1 2">P17C</strain>
    </source>
</reference>
<evidence type="ECO:0000313" key="2">
    <source>
        <dbReference type="Proteomes" id="UP000292639"/>
    </source>
</evidence>
<dbReference type="EMBL" id="QJUP01000003">
    <property type="protein sequence ID" value="TBU98975.1"/>
    <property type="molecule type" value="Genomic_DNA"/>
</dbReference>
<comment type="caution">
    <text evidence="1">The sequence shown here is derived from an EMBL/GenBank/DDBJ whole genome shotgun (WGS) entry which is preliminary data.</text>
</comment>
<sequence>MRLLLTQPCCPFLPAFLVQCLPLRGQHLSASLTFAHSLERPAAIERGERPVHFRLDVLF</sequence>
<protein>
    <submittedName>
        <fullName evidence="1">Uncharacterized protein</fullName>
    </submittedName>
</protein>
<proteinExistence type="predicted"/>
<organism evidence="1 2">
    <name type="scientific">Stutzerimonas kirkiae</name>
    <dbReference type="NCBI Taxonomy" id="2211392"/>
    <lineage>
        <taxon>Bacteria</taxon>
        <taxon>Pseudomonadati</taxon>
        <taxon>Pseudomonadota</taxon>
        <taxon>Gammaproteobacteria</taxon>
        <taxon>Pseudomonadales</taxon>
        <taxon>Pseudomonadaceae</taxon>
        <taxon>Stutzerimonas</taxon>
    </lineage>
</organism>
<dbReference type="Proteomes" id="UP000292639">
    <property type="component" value="Unassembled WGS sequence"/>
</dbReference>
<evidence type="ECO:0000313" key="1">
    <source>
        <dbReference type="EMBL" id="TBU98975.1"/>
    </source>
</evidence>
<name>A0A4V6MXD7_9GAMM</name>
<dbReference type="AlphaFoldDB" id="A0A4V6MXD7"/>
<keyword evidence="2" id="KW-1185">Reference proteome</keyword>
<accession>A0A4V6MXD7</accession>